<gene>
    <name evidence="1" type="ORF">FJ651_09030</name>
</gene>
<keyword evidence="2" id="KW-1185">Reference proteome</keyword>
<dbReference type="EMBL" id="VHIQ01000004">
    <property type="protein sequence ID" value="TPV33229.1"/>
    <property type="molecule type" value="Genomic_DNA"/>
</dbReference>
<name>A0A506PHZ5_9FLAO</name>
<proteinExistence type="predicted"/>
<dbReference type="OrthoDB" id="9553925at2"/>
<reference evidence="1 2" key="1">
    <citation type="submission" date="2019-06" db="EMBL/GenBank/DDBJ databases">
        <title>Flavobacteriaceae Paucihalobacterium erythroidium CWB-1, complete genome.</title>
        <authorList>
            <person name="Wu S."/>
        </authorList>
    </citation>
    <scope>NUCLEOTIDE SEQUENCE [LARGE SCALE GENOMIC DNA]</scope>
    <source>
        <strain evidence="1 2">CWB-1</strain>
    </source>
</reference>
<sequence length="115" mass="13227">MLSYGRRNPLPYHRWTKDNLIQKSIQNVLDITDSFFLQIQVHSNLIDEMRIVRNHIAHKSAITKREYYTLLTNLYGGNPRITAGAFLASTTRQPRANIAKYIIATKIILNDISNG</sequence>
<evidence type="ECO:0000313" key="2">
    <source>
        <dbReference type="Proteomes" id="UP000317332"/>
    </source>
</evidence>
<evidence type="ECO:0000313" key="1">
    <source>
        <dbReference type="EMBL" id="TPV33229.1"/>
    </source>
</evidence>
<dbReference type="Proteomes" id="UP000317332">
    <property type="component" value="Unassembled WGS sequence"/>
</dbReference>
<organism evidence="1 2">
    <name type="scientific">Paucihalobacter ruber</name>
    <dbReference type="NCBI Taxonomy" id="2567861"/>
    <lineage>
        <taxon>Bacteria</taxon>
        <taxon>Pseudomonadati</taxon>
        <taxon>Bacteroidota</taxon>
        <taxon>Flavobacteriia</taxon>
        <taxon>Flavobacteriales</taxon>
        <taxon>Flavobacteriaceae</taxon>
        <taxon>Paucihalobacter</taxon>
    </lineage>
</organism>
<dbReference type="AlphaFoldDB" id="A0A506PHZ5"/>
<accession>A0A506PHZ5</accession>
<protein>
    <submittedName>
        <fullName evidence="1">Uncharacterized protein</fullName>
    </submittedName>
</protein>
<dbReference type="RefSeq" id="WP_140990191.1">
    <property type="nucleotide sequence ID" value="NZ_VHIQ01000004.1"/>
</dbReference>
<comment type="caution">
    <text evidence="1">The sequence shown here is derived from an EMBL/GenBank/DDBJ whole genome shotgun (WGS) entry which is preliminary data.</text>
</comment>